<proteinExistence type="predicted"/>
<dbReference type="RefSeq" id="WP_369271842.1">
    <property type="nucleotide sequence ID" value="NZ_CP163432.1"/>
</dbReference>
<dbReference type="AlphaFoldDB" id="A0AB39MZC7"/>
<dbReference type="EMBL" id="CP163432">
    <property type="protein sequence ID" value="XDQ11611.1"/>
    <property type="molecule type" value="Genomic_DNA"/>
</dbReference>
<protein>
    <submittedName>
        <fullName evidence="1">Hydroxymethylcytosylglucuronate/cytosylglucurona te synthase</fullName>
    </submittedName>
</protein>
<dbReference type="InterPro" id="IPR031016">
    <property type="entry name" value="CGA_synthase"/>
</dbReference>
<organism evidence="1">
    <name type="scientific">Streptomyces sp. R11</name>
    <dbReference type="NCBI Taxonomy" id="3238625"/>
    <lineage>
        <taxon>Bacteria</taxon>
        <taxon>Bacillati</taxon>
        <taxon>Actinomycetota</taxon>
        <taxon>Actinomycetes</taxon>
        <taxon>Kitasatosporales</taxon>
        <taxon>Streptomycetaceae</taxon>
        <taxon>Streptomyces</taxon>
    </lineage>
</organism>
<gene>
    <name evidence="1" type="ORF">AB5J55_19030</name>
</gene>
<dbReference type="NCBIfam" id="TIGR04467">
    <property type="entry name" value="CGA_synthase"/>
    <property type="match status" value="1"/>
</dbReference>
<reference evidence="1" key="1">
    <citation type="submission" date="2024-07" db="EMBL/GenBank/DDBJ databases">
        <authorList>
            <person name="Yu S.T."/>
        </authorList>
    </citation>
    <scope>NUCLEOTIDE SEQUENCE</scope>
    <source>
        <strain evidence="1">R11</strain>
    </source>
</reference>
<sequence length="445" mass="47074">MARAARPEVSARMGGYMTSTGSLFSAHGEEPVVAIAGVQFGWGSVGKIAAVMDVLRARHGDRLGFVGLASALGRPVLGAHPIDAWLDVPADDGELAALVAARRISAALVVLDPELASRLQSVGVPVVYLDSLPFLWTDRDELPVDVEAYCAQLCPALPQACWPSLRRIRSLHWVGPVVGMAGDDGPAPVPGRAVLNLGGLESPFRDGDDNAYLSLVLESALTALRDQGFREVITTGNLDLERLPRTSAATGLSIRGGRLPRGEFLEALRTAELVVTSPGRTTLLETASLNQRCVVLPPQNLSQIVNAADVAGQVDPRIVVGWPADMVDEAVLDAHRARGEAEAVRYLYGCIAAAAERRSEHSSWLTARLSEAIEASGRPGARMAPFSGSTGGDGATEVADIVDLVVERTRPGHAGVRPPAAATLRIHNQLSDAREMETYAHAASR</sequence>
<evidence type="ECO:0000313" key="1">
    <source>
        <dbReference type="EMBL" id="XDQ11611.1"/>
    </source>
</evidence>
<name>A0AB39MZC7_9ACTN</name>
<accession>A0AB39MZC7</accession>